<comment type="caution">
    <text evidence="8">The sequence shown here is derived from an EMBL/GenBank/DDBJ whole genome shotgun (WGS) entry which is preliminary data.</text>
</comment>
<feature type="domain" description="Cation efflux protein transmembrane" evidence="7">
    <location>
        <begin position="18"/>
        <end position="221"/>
    </location>
</feature>
<dbReference type="Proteomes" id="UP001501791">
    <property type="component" value="Unassembled WGS sequence"/>
</dbReference>
<dbReference type="NCBIfam" id="TIGR01297">
    <property type="entry name" value="CDF"/>
    <property type="match status" value="1"/>
</dbReference>
<dbReference type="Gene3D" id="1.20.1510.10">
    <property type="entry name" value="Cation efflux protein transmembrane domain"/>
    <property type="match status" value="1"/>
</dbReference>
<dbReference type="RefSeq" id="WP_346036834.1">
    <property type="nucleotide sequence ID" value="NZ_BAAALY010000016.1"/>
</dbReference>
<protein>
    <submittedName>
        <fullName evidence="8">Cation transporter</fullName>
    </submittedName>
</protein>
<dbReference type="InterPro" id="IPR058533">
    <property type="entry name" value="Cation_efflux_TM"/>
</dbReference>
<sequence length="320" mass="34198">MSDDASEKKDNGGSMLTVIIAFCANLAVAIAKTVAAVLTGSASLVAESAHSWADTGNQIFLLIAERRGKKPADAKHPTGHGREAYVWSMFAAFGLFSVGSAVSIWHGISSLFAEEAESSYLVGYIVLGVSFLFEGTSFIQSVRQGRARADKLDQNTVEYVMNGPNPTLRAVFAEDASALIGIVIAFVAMLTHQLTGIAAFDAIGSILVGILLGIVAIVLIDRNRRFLVGETVTPEIRDDLLTAMLGVPSIDSVSYLHIEYVGPGSVYLVAAVDLTGDDRESQLADRLRRTEVEIEKLEAVQEVVLTPSAQGQEKLEIGKQ</sequence>
<dbReference type="SUPFAM" id="SSF161111">
    <property type="entry name" value="Cation efflux protein transmembrane domain-like"/>
    <property type="match status" value="1"/>
</dbReference>
<keyword evidence="9" id="KW-1185">Reference proteome</keyword>
<proteinExistence type="predicted"/>
<feature type="transmembrane region" description="Helical" evidence="6">
    <location>
        <begin position="120"/>
        <end position="139"/>
    </location>
</feature>
<evidence type="ECO:0000256" key="3">
    <source>
        <dbReference type="ARBA" id="ARBA00022692"/>
    </source>
</evidence>
<dbReference type="InterPro" id="IPR040177">
    <property type="entry name" value="SLC30A9"/>
</dbReference>
<gene>
    <name evidence="8" type="ORF">GCM10009691_32350</name>
</gene>
<evidence type="ECO:0000259" key="7">
    <source>
        <dbReference type="Pfam" id="PF01545"/>
    </source>
</evidence>
<evidence type="ECO:0000256" key="2">
    <source>
        <dbReference type="ARBA" id="ARBA00022448"/>
    </source>
</evidence>
<name>A0ABN2CAN6_9MICO</name>
<keyword evidence="3 6" id="KW-0812">Transmembrane</keyword>
<feature type="transmembrane region" description="Helical" evidence="6">
    <location>
        <begin position="197"/>
        <end position="220"/>
    </location>
</feature>
<dbReference type="Pfam" id="PF01545">
    <property type="entry name" value="Cation_efflux"/>
    <property type="match status" value="1"/>
</dbReference>
<evidence type="ECO:0000256" key="1">
    <source>
        <dbReference type="ARBA" id="ARBA00004141"/>
    </source>
</evidence>
<dbReference type="EMBL" id="BAAALY010000016">
    <property type="protein sequence ID" value="GAA1555587.1"/>
    <property type="molecule type" value="Genomic_DNA"/>
</dbReference>
<reference evidence="8 9" key="1">
    <citation type="journal article" date="2019" name="Int. J. Syst. Evol. Microbiol.">
        <title>The Global Catalogue of Microorganisms (GCM) 10K type strain sequencing project: providing services to taxonomists for standard genome sequencing and annotation.</title>
        <authorList>
            <consortium name="The Broad Institute Genomics Platform"/>
            <consortium name="The Broad Institute Genome Sequencing Center for Infectious Disease"/>
            <person name="Wu L."/>
            <person name="Ma J."/>
        </authorList>
    </citation>
    <scope>NUCLEOTIDE SEQUENCE [LARGE SCALE GENOMIC DNA]</scope>
    <source>
        <strain evidence="8 9">JCM 13319</strain>
    </source>
</reference>
<keyword evidence="2" id="KW-0813">Transport</keyword>
<evidence type="ECO:0000256" key="4">
    <source>
        <dbReference type="ARBA" id="ARBA00022989"/>
    </source>
</evidence>
<feature type="transmembrane region" description="Helical" evidence="6">
    <location>
        <begin position="12"/>
        <end position="31"/>
    </location>
</feature>
<evidence type="ECO:0000256" key="5">
    <source>
        <dbReference type="ARBA" id="ARBA00023136"/>
    </source>
</evidence>
<dbReference type="PANTHER" id="PTHR13414">
    <property type="entry name" value="HUEL-CATION TRANSPORTER"/>
    <property type="match status" value="1"/>
</dbReference>
<feature type="transmembrane region" description="Helical" evidence="6">
    <location>
        <begin position="84"/>
        <end position="108"/>
    </location>
</feature>
<keyword evidence="5 6" id="KW-0472">Membrane</keyword>
<dbReference type="InterPro" id="IPR027469">
    <property type="entry name" value="Cation_efflux_TMD_sf"/>
</dbReference>
<dbReference type="InterPro" id="IPR002524">
    <property type="entry name" value="Cation_efflux"/>
</dbReference>
<keyword evidence="4 6" id="KW-1133">Transmembrane helix</keyword>
<dbReference type="PANTHER" id="PTHR13414:SF9">
    <property type="entry name" value="PROTON-COUPLED ZINC ANTIPORTER SLC30A9, MITOCHONDRIAL"/>
    <property type="match status" value="1"/>
</dbReference>
<comment type="subcellular location">
    <subcellularLocation>
        <location evidence="1">Membrane</location>
        <topology evidence="1">Multi-pass membrane protein</topology>
    </subcellularLocation>
</comment>
<evidence type="ECO:0000313" key="8">
    <source>
        <dbReference type="EMBL" id="GAA1555587.1"/>
    </source>
</evidence>
<evidence type="ECO:0000313" key="9">
    <source>
        <dbReference type="Proteomes" id="UP001501791"/>
    </source>
</evidence>
<accession>A0ABN2CAN6</accession>
<organism evidence="8 9">
    <name type="scientific">Brevibacterium picturae</name>
    <dbReference type="NCBI Taxonomy" id="260553"/>
    <lineage>
        <taxon>Bacteria</taxon>
        <taxon>Bacillati</taxon>
        <taxon>Actinomycetota</taxon>
        <taxon>Actinomycetes</taxon>
        <taxon>Micrococcales</taxon>
        <taxon>Brevibacteriaceae</taxon>
        <taxon>Brevibacterium</taxon>
    </lineage>
</organism>
<feature type="transmembrane region" description="Helical" evidence="6">
    <location>
        <begin position="171"/>
        <end position="191"/>
    </location>
</feature>
<evidence type="ECO:0000256" key="6">
    <source>
        <dbReference type="SAM" id="Phobius"/>
    </source>
</evidence>